<evidence type="ECO:0000313" key="3">
    <source>
        <dbReference type="Proteomes" id="UP000032141"/>
    </source>
</evidence>
<dbReference type="PANTHER" id="PTHR45023">
    <property type="match status" value="1"/>
</dbReference>
<dbReference type="Proteomes" id="UP000032141">
    <property type="component" value="Chromosome C7"/>
</dbReference>
<evidence type="ECO:0000313" key="2">
    <source>
        <dbReference type="EnsemblPlants" id="Bo7g071440.1"/>
    </source>
</evidence>
<feature type="region of interest" description="Disordered" evidence="1">
    <location>
        <begin position="201"/>
        <end position="222"/>
    </location>
</feature>
<feature type="region of interest" description="Disordered" evidence="1">
    <location>
        <begin position="1"/>
        <end position="21"/>
    </location>
</feature>
<feature type="compositionally biased region" description="Basic residues" evidence="1">
    <location>
        <begin position="1"/>
        <end position="16"/>
    </location>
</feature>
<name>A0A0D3D981_BRAOL</name>
<dbReference type="PANTHER" id="PTHR45023:SF4">
    <property type="entry name" value="GLYCINE-RICH PROTEIN-RELATED"/>
    <property type="match status" value="1"/>
</dbReference>
<reference evidence="2" key="2">
    <citation type="submission" date="2015-03" db="UniProtKB">
        <authorList>
            <consortium name="EnsemblPlants"/>
        </authorList>
    </citation>
    <scope>IDENTIFICATION</scope>
</reference>
<dbReference type="AlphaFoldDB" id="A0A0D3D981"/>
<reference evidence="2 3" key="1">
    <citation type="journal article" date="2014" name="Genome Biol.">
        <title>Transcriptome and methylome profiling reveals relics of genome dominance in the mesopolyploid Brassica oleracea.</title>
        <authorList>
            <person name="Parkin I.A."/>
            <person name="Koh C."/>
            <person name="Tang H."/>
            <person name="Robinson S.J."/>
            <person name="Kagale S."/>
            <person name="Clarke W.E."/>
            <person name="Town C.D."/>
            <person name="Nixon J."/>
            <person name="Krishnakumar V."/>
            <person name="Bidwell S.L."/>
            <person name="Denoeud F."/>
            <person name="Belcram H."/>
            <person name="Links M.G."/>
            <person name="Just J."/>
            <person name="Clarke C."/>
            <person name="Bender T."/>
            <person name="Huebert T."/>
            <person name="Mason A.S."/>
            <person name="Pires J.C."/>
            <person name="Barker G."/>
            <person name="Moore J."/>
            <person name="Walley P.G."/>
            <person name="Manoli S."/>
            <person name="Batley J."/>
            <person name="Edwards D."/>
            <person name="Nelson M.N."/>
            <person name="Wang X."/>
            <person name="Paterson A.H."/>
            <person name="King G."/>
            <person name="Bancroft I."/>
            <person name="Chalhoub B."/>
            <person name="Sharpe A.G."/>
        </authorList>
    </citation>
    <scope>NUCLEOTIDE SEQUENCE</scope>
    <source>
        <strain evidence="2 3">cv. TO1000</strain>
    </source>
</reference>
<evidence type="ECO:0000256" key="1">
    <source>
        <dbReference type="SAM" id="MobiDB-lite"/>
    </source>
</evidence>
<organism evidence="2 3">
    <name type="scientific">Brassica oleracea var. oleracea</name>
    <dbReference type="NCBI Taxonomy" id="109376"/>
    <lineage>
        <taxon>Eukaryota</taxon>
        <taxon>Viridiplantae</taxon>
        <taxon>Streptophyta</taxon>
        <taxon>Embryophyta</taxon>
        <taxon>Tracheophyta</taxon>
        <taxon>Spermatophyta</taxon>
        <taxon>Magnoliopsida</taxon>
        <taxon>eudicotyledons</taxon>
        <taxon>Gunneridae</taxon>
        <taxon>Pentapetalae</taxon>
        <taxon>rosids</taxon>
        <taxon>malvids</taxon>
        <taxon>Brassicales</taxon>
        <taxon>Brassicaceae</taxon>
        <taxon>Brassiceae</taxon>
        <taxon>Brassica</taxon>
    </lineage>
</organism>
<accession>A0A0D3D981</accession>
<protein>
    <recommendedName>
        <fullName evidence="4">Myb-like domain-containing protein</fullName>
    </recommendedName>
</protein>
<evidence type="ECO:0008006" key="4">
    <source>
        <dbReference type="Google" id="ProtNLM"/>
    </source>
</evidence>
<sequence>MRRLSLCRGKKKKPETRRRGDRAAIERRVTTGLLEGTDMEEELRDMKAHKAYISQYPISQESTVKERREWSVKEDLILIGSWLNTSKDSIVSNEQKGAAFWKRIVSNYNSSPLLLGTVPREIGQCKQRWARINDLVCKLCGCYDMALREQRSGQNENDVMKAALDIFNSDQNMKFTLEHAWRELRHDVKWCSTYMEKDKDKRKAPEVHVPEPEDRPVGVKAAKARGWSTRDEVTGCQEYKRRGHGLSTSFTDSCMFFLADVNQDKRFTGVVFISSSVVFIT</sequence>
<proteinExistence type="predicted"/>
<dbReference type="EnsemblPlants" id="Bo7g071440.1">
    <property type="protein sequence ID" value="Bo7g071440.1"/>
    <property type="gene ID" value="Bo7g071440"/>
</dbReference>
<feature type="compositionally biased region" description="Basic and acidic residues" evidence="1">
    <location>
        <begin position="201"/>
        <end position="217"/>
    </location>
</feature>
<dbReference type="HOGENOM" id="CLU_991596_0_0_1"/>
<keyword evidence="3" id="KW-1185">Reference proteome</keyword>
<dbReference type="eggNOG" id="ENOG502S88Z">
    <property type="taxonomic scope" value="Eukaryota"/>
</dbReference>
<dbReference type="Gramene" id="Bo7g071440.1">
    <property type="protein sequence ID" value="Bo7g071440.1"/>
    <property type="gene ID" value="Bo7g071440"/>
</dbReference>